<proteinExistence type="predicted"/>
<dbReference type="EnsemblMetazoa" id="CapteT203934">
    <property type="protein sequence ID" value="CapteP203934"/>
    <property type="gene ID" value="CapteG203934"/>
</dbReference>
<dbReference type="EMBL" id="AMQN01021304">
    <property type="status" value="NOT_ANNOTATED_CDS"/>
    <property type="molecule type" value="Genomic_DNA"/>
</dbReference>
<feature type="non-terminal residue" evidence="2">
    <location>
        <position position="163"/>
    </location>
</feature>
<keyword evidence="4" id="KW-1185">Reference proteome</keyword>
<dbReference type="EMBL" id="KB298419">
    <property type="protein sequence ID" value="ELU09220.1"/>
    <property type="molecule type" value="Genomic_DNA"/>
</dbReference>
<protein>
    <submittedName>
        <fullName evidence="2 3">Uncharacterized protein</fullName>
    </submittedName>
</protein>
<dbReference type="Proteomes" id="UP000014760">
    <property type="component" value="Unassembled WGS sequence"/>
</dbReference>
<sequence>MGFFGSTQTNRMIRVTEQKAQDQGFPLLLSINHKGLTVDSGLPNRMHTEGVLSVEYVELLLKTQQTAFHGFVHTFMDSINNRVNGVLTSVIKLKRAPAVVLDCIQHLLGRDYKVSTTVEHIEDKINIIDIQCDYLENQSHRNNLHVDGIPEDPPESWAGTEVK</sequence>
<dbReference type="HOGENOM" id="CLU_1631205_0_0_1"/>
<evidence type="ECO:0000256" key="1">
    <source>
        <dbReference type="SAM" id="MobiDB-lite"/>
    </source>
</evidence>
<reference evidence="2 4" key="2">
    <citation type="journal article" date="2013" name="Nature">
        <title>Insights into bilaterian evolution from three spiralian genomes.</title>
        <authorList>
            <person name="Simakov O."/>
            <person name="Marletaz F."/>
            <person name="Cho S.J."/>
            <person name="Edsinger-Gonzales E."/>
            <person name="Havlak P."/>
            <person name="Hellsten U."/>
            <person name="Kuo D.H."/>
            <person name="Larsson T."/>
            <person name="Lv J."/>
            <person name="Arendt D."/>
            <person name="Savage R."/>
            <person name="Osoegawa K."/>
            <person name="de Jong P."/>
            <person name="Grimwood J."/>
            <person name="Chapman J.A."/>
            <person name="Shapiro H."/>
            <person name="Aerts A."/>
            <person name="Otillar R.P."/>
            <person name="Terry A.Y."/>
            <person name="Boore J.L."/>
            <person name="Grigoriev I.V."/>
            <person name="Lindberg D.R."/>
            <person name="Seaver E.C."/>
            <person name="Weisblat D.A."/>
            <person name="Putnam N.H."/>
            <person name="Rokhsar D.S."/>
        </authorList>
    </citation>
    <scope>NUCLEOTIDE SEQUENCE</scope>
    <source>
        <strain evidence="2 4">I ESC-2004</strain>
    </source>
</reference>
<feature type="region of interest" description="Disordered" evidence="1">
    <location>
        <begin position="144"/>
        <end position="163"/>
    </location>
</feature>
<reference evidence="4" key="1">
    <citation type="submission" date="2012-12" db="EMBL/GenBank/DDBJ databases">
        <authorList>
            <person name="Hellsten U."/>
            <person name="Grimwood J."/>
            <person name="Chapman J.A."/>
            <person name="Shapiro H."/>
            <person name="Aerts A."/>
            <person name="Otillar R.P."/>
            <person name="Terry A.Y."/>
            <person name="Boore J.L."/>
            <person name="Simakov O."/>
            <person name="Marletaz F."/>
            <person name="Cho S.-J."/>
            <person name="Edsinger-Gonzales E."/>
            <person name="Havlak P."/>
            <person name="Kuo D.-H."/>
            <person name="Larsson T."/>
            <person name="Lv J."/>
            <person name="Arendt D."/>
            <person name="Savage R."/>
            <person name="Osoegawa K."/>
            <person name="de Jong P."/>
            <person name="Lindberg D.R."/>
            <person name="Seaver E.C."/>
            <person name="Weisblat D.A."/>
            <person name="Putnam N.H."/>
            <person name="Grigoriev I.V."/>
            <person name="Rokhsar D.S."/>
        </authorList>
    </citation>
    <scope>NUCLEOTIDE SEQUENCE</scope>
    <source>
        <strain evidence="4">I ESC-2004</strain>
    </source>
</reference>
<name>R7USP0_CAPTE</name>
<evidence type="ECO:0000313" key="4">
    <source>
        <dbReference type="Proteomes" id="UP000014760"/>
    </source>
</evidence>
<evidence type="ECO:0000313" key="2">
    <source>
        <dbReference type="EMBL" id="ELU09220.1"/>
    </source>
</evidence>
<dbReference type="OrthoDB" id="8915690at2759"/>
<gene>
    <name evidence="2" type="ORF">CAPTEDRAFT_203934</name>
</gene>
<dbReference type="AlphaFoldDB" id="R7USP0"/>
<organism evidence="2">
    <name type="scientific">Capitella teleta</name>
    <name type="common">Polychaete worm</name>
    <dbReference type="NCBI Taxonomy" id="283909"/>
    <lineage>
        <taxon>Eukaryota</taxon>
        <taxon>Metazoa</taxon>
        <taxon>Spiralia</taxon>
        <taxon>Lophotrochozoa</taxon>
        <taxon>Annelida</taxon>
        <taxon>Polychaeta</taxon>
        <taxon>Sedentaria</taxon>
        <taxon>Scolecida</taxon>
        <taxon>Capitellidae</taxon>
        <taxon>Capitella</taxon>
    </lineage>
</organism>
<accession>R7USP0</accession>
<evidence type="ECO:0000313" key="3">
    <source>
        <dbReference type="EnsemblMetazoa" id="CapteP203934"/>
    </source>
</evidence>
<reference evidence="3" key="3">
    <citation type="submission" date="2015-06" db="UniProtKB">
        <authorList>
            <consortium name="EnsemblMetazoa"/>
        </authorList>
    </citation>
    <scope>IDENTIFICATION</scope>
</reference>